<gene>
    <name evidence="1" type="ORF">B0H41_003675</name>
</gene>
<organism evidence="1 2">
    <name type="scientific">Clostridium beijerinckii</name>
    <name type="common">Clostridium MP</name>
    <dbReference type="NCBI Taxonomy" id="1520"/>
    <lineage>
        <taxon>Bacteria</taxon>
        <taxon>Bacillati</taxon>
        <taxon>Bacillota</taxon>
        <taxon>Clostridia</taxon>
        <taxon>Eubacteriales</taxon>
        <taxon>Clostridiaceae</taxon>
        <taxon>Clostridium</taxon>
    </lineage>
</organism>
<protein>
    <submittedName>
        <fullName evidence="1">Uncharacterized protein</fullName>
    </submittedName>
</protein>
<evidence type="ECO:0000313" key="2">
    <source>
        <dbReference type="Proteomes" id="UP001193748"/>
    </source>
</evidence>
<name>A0AAX0B4E5_CLOBE</name>
<dbReference type="AlphaFoldDB" id="A0AAX0B4E5"/>
<dbReference type="Proteomes" id="UP001193748">
    <property type="component" value="Unassembled WGS sequence"/>
</dbReference>
<accession>A0AAX0B4E5</accession>
<sequence>MDIFRFPDNDNRILNDIIDKLSKRSIKDQEIISNLIDVLPPLESDKNNDK</sequence>
<proteinExistence type="predicted"/>
<dbReference type="RefSeq" id="WP_162680588.1">
    <property type="nucleotide sequence ID" value="NZ_CP107022.1"/>
</dbReference>
<reference evidence="1" key="1">
    <citation type="submission" date="2020-05" db="EMBL/GenBank/DDBJ databases">
        <authorList>
            <person name="Brown S."/>
            <person name="Huntemann M."/>
            <person name="Clum A."/>
            <person name="Spunde A."/>
            <person name="Palaniappan K."/>
            <person name="Ritter S."/>
            <person name="Mikhailova N."/>
            <person name="Chen I.-M."/>
            <person name="Stamatis D."/>
            <person name="Reddy T."/>
            <person name="O'Malley R."/>
            <person name="Daum C."/>
            <person name="Shapiro N."/>
            <person name="Ivanova N."/>
            <person name="Kyrpides N."/>
            <person name="Woyke T."/>
        </authorList>
    </citation>
    <scope>NUCLEOTIDE SEQUENCE</scope>
    <source>
        <strain evidence="1">DJ080</strain>
    </source>
</reference>
<comment type="caution">
    <text evidence="1">The sequence shown here is derived from an EMBL/GenBank/DDBJ whole genome shotgun (WGS) entry which is preliminary data.</text>
</comment>
<evidence type="ECO:0000313" key="1">
    <source>
        <dbReference type="EMBL" id="NRT89996.1"/>
    </source>
</evidence>
<reference evidence="1" key="2">
    <citation type="journal article" date="2022" name="Nat. Biotechnol.">
        <title>Carbon-negative production of acetone and isopropanol by gas fermentation at industrial pilot scale.</title>
        <authorList>
            <person name="Liew F.E."/>
            <person name="Nogle R."/>
            <person name="Abdalla T."/>
            <person name="Rasor B.J."/>
            <person name="Canter C."/>
            <person name="Jensen R.O."/>
            <person name="Wang L."/>
            <person name="Strutz J."/>
            <person name="Chirania P."/>
            <person name="De Tissera S."/>
            <person name="Mueller A.P."/>
            <person name="Ruan Z."/>
            <person name="Gao A."/>
            <person name="Tran L."/>
            <person name="Engle N.L."/>
            <person name="Bromley J.C."/>
            <person name="Daniell J."/>
            <person name="Conrado R."/>
            <person name="Tschaplinski T.J."/>
            <person name="Giannone R.J."/>
            <person name="Hettich R.L."/>
            <person name="Karim A.S."/>
            <person name="Simpson S.D."/>
            <person name="Brown S.D."/>
            <person name="Leang C."/>
            <person name="Jewett M.C."/>
            <person name="Kopke M."/>
        </authorList>
    </citation>
    <scope>NUCLEOTIDE SEQUENCE</scope>
    <source>
        <strain evidence="1">DJ080</strain>
    </source>
</reference>
<dbReference type="EMBL" id="JABSWW010000001">
    <property type="protein sequence ID" value="NRT89996.1"/>
    <property type="molecule type" value="Genomic_DNA"/>
</dbReference>